<dbReference type="Pfam" id="PF00672">
    <property type="entry name" value="HAMP"/>
    <property type="match status" value="1"/>
</dbReference>
<evidence type="ECO:0000256" key="3">
    <source>
        <dbReference type="ARBA" id="ARBA00012438"/>
    </source>
</evidence>
<organism evidence="18">
    <name type="scientific">Geobacter sp. (strain M21)</name>
    <dbReference type="NCBI Taxonomy" id="443144"/>
    <lineage>
        <taxon>Bacteria</taxon>
        <taxon>Pseudomonadati</taxon>
        <taxon>Thermodesulfobacteriota</taxon>
        <taxon>Desulfuromonadia</taxon>
        <taxon>Geobacterales</taxon>
        <taxon>Geobacteraceae</taxon>
        <taxon>Geobacter</taxon>
    </lineage>
</organism>
<dbReference type="InterPro" id="IPR033463">
    <property type="entry name" value="sCache_3"/>
</dbReference>
<evidence type="ECO:0000256" key="4">
    <source>
        <dbReference type="ARBA" id="ARBA00022475"/>
    </source>
</evidence>
<keyword evidence="8" id="KW-0547">Nucleotide-binding</keyword>
<dbReference type="InterPro" id="IPR036097">
    <property type="entry name" value="HisK_dim/P_sf"/>
</dbReference>
<dbReference type="SMART" id="SM00387">
    <property type="entry name" value="HATPase_c"/>
    <property type="match status" value="1"/>
</dbReference>
<evidence type="ECO:0000256" key="14">
    <source>
        <dbReference type="SAM" id="Coils"/>
    </source>
</evidence>
<evidence type="ECO:0000256" key="9">
    <source>
        <dbReference type="ARBA" id="ARBA00022777"/>
    </source>
</evidence>
<evidence type="ECO:0000256" key="1">
    <source>
        <dbReference type="ARBA" id="ARBA00000085"/>
    </source>
</evidence>
<evidence type="ECO:0000259" key="17">
    <source>
        <dbReference type="PROSITE" id="PS50885"/>
    </source>
</evidence>
<dbReference type="SUPFAM" id="SSF158472">
    <property type="entry name" value="HAMP domain-like"/>
    <property type="match status" value="1"/>
</dbReference>
<dbReference type="EMBL" id="CP001661">
    <property type="protein sequence ID" value="ACT16476.1"/>
    <property type="molecule type" value="Genomic_DNA"/>
</dbReference>
<keyword evidence="9 18" id="KW-0418">Kinase</keyword>
<dbReference type="Gene3D" id="6.10.340.10">
    <property type="match status" value="1"/>
</dbReference>
<dbReference type="eggNOG" id="COG4191">
    <property type="taxonomic scope" value="Bacteria"/>
</dbReference>
<dbReference type="STRING" id="443144.GM21_0395"/>
<comment type="catalytic activity">
    <reaction evidence="1">
        <text>ATP + protein L-histidine = ADP + protein N-phospho-L-histidine.</text>
        <dbReference type="EC" id="2.7.13.3"/>
    </reaction>
</comment>
<keyword evidence="12" id="KW-0902">Two-component regulatory system</keyword>
<evidence type="ECO:0000256" key="15">
    <source>
        <dbReference type="SAM" id="Phobius"/>
    </source>
</evidence>
<dbReference type="PANTHER" id="PTHR43065:SF10">
    <property type="entry name" value="PEROXIDE STRESS-ACTIVATED HISTIDINE KINASE MAK3"/>
    <property type="match status" value="1"/>
</dbReference>
<keyword evidence="10" id="KW-0067">ATP-binding</keyword>
<dbReference type="InterPro" id="IPR003660">
    <property type="entry name" value="HAMP_dom"/>
</dbReference>
<dbReference type="Gene3D" id="1.10.287.130">
    <property type="match status" value="1"/>
</dbReference>
<dbReference type="HOGENOM" id="CLU_000445_89_29_7"/>
<dbReference type="PROSITE" id="PS50885">
    <property type="entry name" value="HAMP"/>
    <property type="match status" value="1"/>
</dbReference>
<feature type="transmembrane region" description="Helical" evidence="15">
    <location>
        <begin position="182"/>
        <end position="204"/>
    </location>
</feature>
<evidence type="ECO:0000256" key="12">
    <source>
        <dbReference type="ARBA" id="ARBA00023012"/>
    </source>
</evidence>
<keyword evidence="14" id="KW-0175">Coiled coil</keyword>
<dbReference type="Gene3D" id="3.30.450.20">
    <property type="entry name" value="PAS domain"/>
    <property type="match status" value="1"/>
</dbReference>
<dbReference type="AlphaFoldDB" id="C6DYX5"/>
<dbReference type="GO" id="GO:0000155">
    <property type="term" value="F:phosphorelay sensor kinase activity"/>
    <property type="evidence" value="ECO:0007669"/>
    <property type="project" value="InterPro"/>
</dbReference>
<name>C6DYX5_GEOSM</name>
<dbReference type="Pfam" id="PF17203">
    <property type="entry name" value="sCache_3_2"/>
    <property type="match status" value="1"/>
</dbReference>
<evidence type="ECO:0000256" key="10">
    <source>
        <dbReference type="ARBA" id="ARBA00022840"/>
    </source>
</evidence>
<dbReference type="EC" id="2.7.13.3" evidence="3"/>
<dbReference type="PRINTS" id="PR00344">
    <property type="entry name" value="BCTRLSENSOR"/>
</dbReference>
<dbReference type="SUPFAM" id="SSF55874">
    <property type="entry name" value="ATPase domain of HSP90 chaperone/DNA topoisomerase II/histidine kinase"/>
    <property type="match status" value="1"/>
</dbReference>
<reference evidence="18" key="1">
    <citation type="submission" date="2009-07" db="EMBL/GenBank/DDBJ databases">
        <title>Complete sequence of Geobacter sp. M21.</title>
        <authorList>
            <consortium name="US DOE Joint Genome Institute"/>
            <person name="Lucas S."/>
            <person name="Copeland A."/>
            <person name="Lapidus A."/>
            <person name="Glavina del Rio T."/>
            <person name="Dalin E."/>
            <person name="Tice H."/>
            <person name="Bruce D."/>
            <person name="Goodwin L."/>
            <person name="Pitluck S."/>
            <person name="Saunders E."/>
            <person name="Brettin T."/>
            <person name="Detter J.C."/>
            <person name="Han C."/>
            <person name="Larimer F."/>
            <person name="Land M."/>
            <person name="Hauser L."/>
            <person name="Kyrpides N."/>
            <person name="Ovchinnikova G."/>
            <person name="Lovley D."/>
        </authorList>
    </citation>
    <scope>NUCLEOTIDE SEQUENCE [LARGE SCALE GENOMIC DNA]</scope>
    <source>
        <strain evidence="18">M21</strain>
    </source>
</reference>
<evidence type="ECO:0000256" key="7">
    <source>
        <dbReference type="ARBA" id="ARBA00022692"/>
    </source>
</evidence>
<keyword evidence="13 15" id="KW-0472">Membrane</keyword>
<protein>
    <recommendedName>
        <fullName evidence="3">histidine kinase</fullName>
        <ecNumber evidence="3">2.7.13.3</ecNumber>
    </recommendedName>
</protein>
<feature type="coiled-coil region" evidence="14">
    <location>
        <begin position="238"/>
        <end position="272"/>
    </location>
</feature>
<dbReference type="SMART" id="SM00304">
    <property type="entry name" value="HAMP"/>
    <property type="match status" value="1"/>
</dbReference>
<evidence type="ECO:0000256" key="6">
    <source>
        <dbReference type="ARBA" id="ARBA00022679"/>
    </source>
</evidence>
<dbReference type="Gene3D" id="3.30.565.10">
    <property type="entry name" value="Histidine kinase-like ATPase, C-terminal domain"/>
    <property type="match status" value="1"/>
</dbReference>
<dbReference type="SUPFAM" id="SSF47384">
    <property type="entry name" value="Homodimeric domain of signal transducing histidine kinase"/>
    <property type="match status" value="1"/>
</dbReference>
<feature type="domain" description="Histidine kinase" evidence="16">
    <location>
        <begin position="281"/>
        <end position="487"/>
    </location>
</feature>
<keyword evidence="5" id="KW-0597">Phosphoprotein</keyword>
<dbReference type="Pfam" id="PF02518">
    <property type="entry name" value="HATPase_c"/>
    <property type="match status" value="1"/>
</dbReference>
<comment type="subcellular location">
    <subcellularLocation>
        <location evidence="2">Cell membrane</location>
        <topology evidence="2">Multi-pass membrane protein</topology>
    </subcellularLocation>
</comment>
<dbReference type="CDD" id="cd06225">
    <property type="entry name" value="HAMP"/>
    <property type="match status" value="1"/>
</dbReference>
<evidence type="ECO:0000259" key="16">
    <source>
        <dbReference type="PROSITE" id="PS50109"/>
    </source>
</evidence>
<proteinExistence type="predicted"/>
<feature type="transmembrane region" description="Helical" evidence="15">
    <location>
        <begin position="13"/>
        <end position="34"/>
    </location>
</feature>
<keyword evidence="6" id="KW-0808">Transferase</keyword>
<dbReference type="CDD" id="cd00082">
    <property type="entry name" value="HisKA"/>
    <property type="match status" value="1"/>
</dbReference>
<evidence type="ECO:0000313" key="18">
    <source>
        <dbReference type="EMBL" id="ACT16476.1"/>
    </source>
</evidence>
<dbReference type="InterPro" id="IPR005467">
    <property type="entry name" value="His_kinase_dom"/>
</dbReference>
<evidence type="ECO:0000256" key="2">
    <source>
        <dbReference type="ARBA" id="ARBA00004651"/>
    </source>
</evidence>
<dbReference type="SMART" id="SM00388">
    <property type="entry name" value="HisKA"/>
    <property type="match status" value="1"/>
</dbReference>
<dbReference type="InterPro" id="IPR003661">
    <property type="entry name" value="HisK_dim/P_dom"/>
</dbReference>
<evidence type="ECO:0000256" key="11">
    <source>
        <dbReference type="ARBA" id="ARBA00022989"/>
    </source>
</evidence>
<dbReference type="InterPro" id="IPR003594">
    <property type="entry name" value="HATPase_dom"/>
</dbReference>
<evidence type="ECO:0000256" key="8">
    <source>
        <dbReference type="ARBA" id="ARBA00022741"/>
    </source>
</evidence>
<gene>
    <name evidence="18" type="ordered locus">GM21_0395</name>
</gene>
<dbReference type="GO" id="GO:0005524">
    <property type="term" value="F:ATP binding"/>
    <property type="evidence" value="ECO:0007669"/>
    <property type="project" value="UniProtKB-KW"/>
</dbReference>
<keyword evidence="11 15" id="KW-1133">Transmembrane helix</keyword>
<dbReference type="SUPFAM" id="SSF103190">
    <property type="entry name" value="Sensory domain-like"/>
    <property type="match status" value="1"/>
</dbReference>
<keyword evidence="4" id="KW-1003">Cell membrane</keyword>
<dbReference type="InterPro" id="IPR036890">
    <property type="entry name" value="HATPase_C_sf"/>
</dbReference>
<sequence>MRNGISFGLKAKFMLVSTLLVALTSITWGGWFYLNESEHLMERLEANGRLMLDSIQPPIIDAILYERLGVIEENAGLLDNFIEQIVENRELQVVYAFITDTHGKVLAHSDYREFGKTYRDPLTAAALTRNQFYGHTALLPSVGEIYDMAMPLQVAGKSWGALRVGVSLARVEKEKELMAREIILFSVLFFLIGNVVFYVVGLTMSRPLLTLSQAMSEVNHHSLDAVPLPAYMHRHDEIGKLQQSFSEMLERLKKAEQERQGALTRLMQNEKMATVGKLVAGVAHEINNPLMVMSTSLFHLEKKVQPELVKYISHHKEGVQRIESIVRQLTDFSRAGTLDLQRVASDQFFQEAAGFATLALKKFEVRFQSSNNADATLLLIDKGKMHQVVLNLLLNAANASPLGGLVQLLAYLEDGSYCLAVHDQGGGIAPGDKERIFELFYTTKPGGDGSGIGLAISKSIIEMHKGVITCESRPGDTTFLIRIPLQKEADHG</sequence>
<dbReference type="OrthoDB" id="9781147at2"/>
<dbReference type="InterPro" id="IPR029151">
    <property type="entry name" value="Sensor-like_sf"/>
</dbReference>
<evidence type="ECO:0000256" key="13">
    <source>
        <dbReference type="ARBA" id="ARBA00023136"/>
    </source>
</evidence>
<dbReference type="InterPro" id="IPR004358">
    <property type="entry name" value="Sig_transdc_His_kin-like_C"/>
</dbReference>
<feature type="domain" description="HAMP" evidence="17">
    <location>
        <begin position="202"/>
        <end position="257"/>
    </location>
</feature>
<keyword evidence="7 15" id="KW-0812">Transmembrane</keyword>
<dbReference type="GO" id="GO:0005886">
    <property type="term" value="C:plasma membrane"/>
    <property type="evidence" value="ECO:0007669"/>
    <property type="project" value="UniProtKB-SubCell"/>
</dbReference>
<accession>C6DYX5</accession>
<dbReference type="Pfam" id="PF00512">
    <property type="entry name" value="HisKA"/>
    <property type="match status" value="1"/>
</dbReference>
<dbReference type="PROSITE" id="PS50109">
    <property type="entry name" value="HIS_KIN"/>
    <property type="match status" value="1"/>
</dbReference>
<evidence type="ECO:0000256" key="5">
    <source>
        <dbReference type="ARBA" id="ARBA00022553"/>
    </source>
</evidence>
<dbReference type="KEGG" id="gem:GM21_0395"/>
<dbReference type="PANTHER" id="PTHR43065">
    <property type="entry name" value="SENSOR HISTIDINE KINASE"/>
    <property type="match status" value="1"/>
</dbReference>